<dbReference type="AlphaFoldDB" id="A0A8T0KYC0"/>
<comment type="caution">
    <text evidence="1">The sequence shown here is derived from an EMBL/GenBank/DDBJ whole genome shotgun (WGS) entry which is preliminary data.</text>
</comment>
<proteinExistence type="predicted"/>
<gene>
    <name evidence="1" type="ORF">HKW66_Vig0116380</name>
</gene>
<protein>
    <submittedName>
        <fullName evidence="1">Uncharacterized protein</fullName>
    </submittedName>
</protein>
<reference evidence="1 2" key="1">
    <citation type="submission" date="2020-05" db="EMBL/GenBank/DDBJ databases">
        <title>Vigna angularis (adzuki bean) Var. LongXiaoDou No. 4 denovo assembly.</title>
        <authorList>
            <person name="Xiang H."/>
        </authorList>
    </citation>
    <scope>NUCLEOTIDE SEQUENCE [LARGE SCALE GENOMIC DNA]</scope>
    <source>
        <tissue evidence="1">Leaf</tissue>
    </source>
</reference>
<organism evidence="1 2">
    <name type="scientific">Phaseolus angularis</name>
    <name type="common">Azuki bean</name>
    <name type="synonym">Vigna angularis</name>
    <dbReference type="NCBI Taxonomy" id="3914"/>
    <lineage>
        <taxon>Eukaryota</taxon>
        <taxon>Viridiplantae</taxon>
        <taxon>Streptophyta</taxon>
        <taxon>Embryophyta</taxon>
        <taxon>Tracheophyta</taxon>
        <taxon>Spermatophyta</taxon>
        <taxon>Magnoliopsida</taxon>
        <taxon>eudicotyledons</taxon>
        <taxon>Gunneridae</taxon>
        <taxon>Pentapetalae</taxon>
        <taxon>rosids</taxon>
        <taxon>fabids</taxon>
        <taxon>Fabales</taxon>
        <taxon>Fabaceae</taxon>
        <taxon>Papilionoideae</taxon>
        <taxon>50 kb inversion clade</taxon>
        <taxon>NPAAA clade</taxon>
        <taxon>indigoferoid/millettioid clade</taxon>
        <taxon>Phaseoleae</taxon>
        <taxon>Vigna</taxon>
    </lineage>
</organism>
<dbReference type="EMBL" id="JABFOF010000002">
    <property type="protein sequence ID" value="KAG2404716.1"/>
    <property type="molecule type" value="Genomic_DNA"/>
</dbReference>
<evidence type="ECO:0000313" key="2">
    <source>
        <dbReference type="Proteomes" id="UP000743370"/>
    </source>
</evidence>
<name>A0A8T0KYC0_PHAAN</name>
<dbReference type="Proteomes" id="UP000743370">
    <property type="component" value="Unassembled WGS sequence"/>
</dbReference>
<sequence length="93" mass="10280">MVQCTERTIGMGLLLRERAEPKRLLLPSSPALLDSNTMAGVPSKYPETTTTVNAEMQLGKMGTYCFGVEFGDRNTCFNGAIVFGYLEHLINVY</sequence>
<accession>A0A8T0KYC0</accession>
<evidence type="ECO:0000313" key="1">
    <source>
        <dbReference type="EMBL" id="KAG2404716.1"/>
    </source>
</evidence>